<evidence type="ECO:0000313" key="2">
    <source>
        <dbReference type="RefSeq" id="XP_075074851.1"/>
    </source>
</evidence>
<keyword evidence="1" id="KW-1185">Reference proteome</keyword>
<reference evidence="2" key="2">
    <citation type="submission" date="2025-08" db="UniProtKB">
        <authorList>
            <consortium name="RefSeq"/>
        </authorList>
    </citation>
    <scope>IDENTIFICATION</scope>
    <source>
        <tissue evidence="2">Leaf</tissue>
    </source>
</reference>
<organism evidence="1 2">
    <name type="scientific">Nicotiana tabacum</name>
    <name type="common">Common tobacco</name>
    <dbReference type="NCBI Taxonomy" id="4097"/>
    <lineage>
        <taxon>Eukaryota</taxon>
        <taxon>Viridiplantae</taxon>
        <taxon>Streptophyta</taxon>
        <taxon>Embryophyta</taxon>
        <taxon>Tracheophyta</taxon>
        <taxon>Spermatophyta</taxon>
        <taxon>Magnoliopsida</taxon>
        <taxon>eudicotyledons</taxon>
        <taxon>Gunneridae</taxon>
        <taxon>Pentapetalae</taxon>
        <taxon>asterids</taxon>
        <taxon>lamiids</taxon>
        <taxon>Solanales</taxon>
        <taxon>Solanaceae</taxon>
        <taxon>Nicotianoideae</taxon>
        <taxon>Nicotianeae</taxon>
        <taxon>Nicotiana</taxon>
    </lineage>
</organism>
<name>A0AC58RQ30_TOBAC</name>
<dbReference type="RefSeq" id="XP_075074851.1">
    <property type="nucleotide sequence ID" value="XM_075218750.1"/>
</dbReference>
<sequence length="948" mass="107203">MAVTNQIDEATTTTAAAMTQTTIDAGSPLYVHPSDSSGSSLVPLPFDGIGYRSWRKSVLRALSVKNKIGFITGDTEKPIVNSPLFRQWERCDDMVTSWILNSLSKDIADSVKYVNDSVELWKELQDRYDQTNGAKLYQIKKEINDLSQGVLDITGYYTKMKKLWEELNTLSVKAHCSCICTCRANESMHKVEQDKRLIQFLMGLNEVYTVVRGSILMMNPLPNMAQAFALLIQEEKQREFRPMNQLNIDSTTLNANLGGKNFKTNYSTGTGNQAANNRARPFCDYCKRQGNIGEGSAICRYFLPTAGPFTEEASGDLPFRERLEPRTSPHVFVGYPFGTKGYKVLSLATKKIHISRDVSFHESIFPFTLNSTTSDIPSVFPNTPFFESPPDHTDIHLSHNISNNVNNQENTNPLSSGTPPIASSPVSSVHESQIPVEQLQDVISSQQSLTGPLGFRKSNREHKLPSHLNDYVYKIPNLKCTTNFSLHAMFSHNNHIMSDALHPDSQHIVENICNDREPTSYEEAAIYPAWQNAVPQEFEALYANRTWDLVPLPEGKHAIGCRWVYTVKHRADGSVKRYKAKLVVKGYTQQTGVDYIETFSLMVKMTTVRSLIAITTKKKWQISQLDVNNAFLHRDLHEEASRQWYDKLTEVLYSRGYAHSMHDYSLFYRKQNSSIVFIAVYVDDVLLIGTDSEEIDQLKAFLHDKFRIKDLGQLHYFLGLEILYKLDGIIISQRKFVLDLLKDYVCLHCPSLTSPLDSTTKSKAKEGAPLSDPTFYRKLIGKLNFLTNTRLDIAYGVQHLTCPDSKRSVSEYIVFMGGSPISWKSKKQETISLSSAEAEYRALRKVVGELVWLSRLLEELTVSVNLPIPVHCDSLSALHIARNHVFHERTKHIEVDCHFVRIKLHERLISLHHIGTGQQLADVLTKALTGIKHYSVLSKLGVISSHPT</sequence>
<dbReference type="Proteomes" id="UP000790787">
    <property type="component" value="Chromosome 7"/>
</dbReference>
<reference evidence="1" key="1">
    <citation type="journal article" date="2014" name="Nat. Commun.">
        <title>The tobacco genome sequence and its comparison with those of tomato and potato.</title>
        <authorList>
            <person name="Sierro N."/>
            <person name="Battey J.N."/>
            <person name="Ouadi S."/>
            <person name="Bakaher N."/>
            <person name="Bovet L."/>
            <person name="Willig A."/>
            <person name="Goepfert S."/>
            <person name="Peitsch M.C."/>
            <person name="Ivanov N.V."/>
        </authorList>
    </citation>
    <scope>NUCLEOTIDE SEQUENCE [LARGE SCALE GENOMIC DNA]</scope>
</reference>
<gene>
    <name evidence="2" type="primary">LOC142162398</name>
</gene>
<evidence type="ECO:0000313" key="1">
    <source>
        <dbReference type="Proteomes" id="UP000790787"/>
    </source>
</evidence>
<proteinExistence type="predicted"/>
<accession>A0AC58RQ30</accession>
<protein>
    <submittedName>
        <fullName evidence="2">Uncharacterized protein LOC142162398</fullName>
    </submittedName>
</protein>